<keyword evidence="1" id="KW-0472">Membrane</keyword>
<keyword evidence="3" id="KW-1185">Reference proteome</keyword>
<evidence type="ECO:0000256" key="1">
    <source>
        <dbReference type="SAM" id="Phobius"/>
    </source>
</evidence>
<keyword evidence="1" id="KW-1133">Transmembrane helix</keyword>
<feature type="transmembrane region" description="Helical" evidence="1">
    <location>
        <begin position="68"/>
        <end position="91"/>
    </location>
</feature>
<feature type="transmembrane region" description="Helical" evidence="1">
    <location>
        <begin position="37"/>
        <end position="56"/>
    </location>
</feature>
<organism evidence="2 3">
    <name type="scientific">Gordonia oryzae</name>
    <dbReference type="NCBI Taxonomy" id="2487349"/>
    <lineage>
        <taxon>Bacteria</taxon>
        <taxon>Bacillati</taxon>
        <taxon>Actinomycetota</taxon>
        <taxon>Actinomycetes</taxon>
        <taxon>Mycobacteriales</taxon>
        <taxon>Gordoniaceae</taxon>
        <taxon>Gordonia</taxon>
    </lineage>
</organism>
<gene>
    <name evidence="2" type="ORF">EF294_01265</name>
</gene>
<name>A0A3N4GZU9_9ACTN</name>
<dbReference type="OrthoDB" id="3388334at2"/>
<proteinExistence type="predicted"/>
<dbReference type="EMBL" id="RKMH01000001">
    <property type="protein sequence ID" value="RPA66236.1"/>
    <property type="molecule type" value="Genomic_DNA"/>
</dbReference>
<accession>A0A3N4GZU9</accession>
<protein>
    <submittedName>
        <fullName evidence="2">Uncharacterized protein</fullName>
    </submittedName>
</protein>
<evidence type="ECO:0000313" key="3">
    <source>
        <dbReference type="Proteomes" id="UP000267536"/>
    </source>
</evidence>
<dbReference type="RefSeq" id="WP_123925195.1">
    <property type="nucleotide sequence ID" value="NZ_JBPSDP010000002.1"/>
</dbReference>
<dbReference type="Proteomes" id="UP000267536">
    <property type="component" value="Unassembled WGS sequence"/>
</dbReference>
<feature type="transmembrane region" description="Helical" evidence="1">
    <location>
        <begin position="166"/>
        <end position="185"/>
    </location>
</feature>
<keyword evidence="1" id="KW-0812">Transmembrane</keyword>
<evidence type="ECO:0000313" key="2">
    <source>
        <dbReference type="EMBL" id="RPA66236.1"/>
    </source>
</evidence>
<comment type="caution">
    <text evidence="2">The sequence shown here is derived from an EMBL/GenBank/DDBJ whole genome shotgun (WGS) entry which is preliminary data.</text>
</comment>
<feature type="transmembrane region" description="Helical" evidence="1">
    <location>
        <begin position="125"/>
        <end position="145"/>
    </location>
</feature>
<reference evidence="2 3" key="1">
    <citation type="submission" date="2018-11" db="EMBL/GenBank/DDBJ databases">
        <title>Draft genome sequence of Gordonia sp. RS15-1S isolated from rice stems.</title>
        <authorList>
            <person name="Muangham S."/>
        </authorList>
    </citation>
    <scope>NUCLEOTIDE SEQUENCE [LARGE SCALE GENOMIC DNA]</scope>
    <source>
        <strain evidence="2 3">RS15-1S</strain>
    </source>
</reference>
<sequence length="186" mass="18612">MTVTAISVLIVIAALPGAAMALHRRLGNREWIDPASSVVSLLLAAVTALCAWLGTAPTTHALSVMGSLAATTAAVTAGGAIVRSVLIAGGVTGAPVSAAPPAGGPDEPEAGPLRGGRVIGYLERLAVVGTLLLGWPEGLAIILAVKSLARFPELRAPHASEQFIMGTFASVLWACGMAGVGHLLAV</sequence>
<dbReference type="AlphaFoldDB" id="A0A3N4GZU9"/>